<feature type="compositionally biased region" description="Low complexity" evidence="1">
    <location>
        <begin position="45"/>
        <end position="71"/>
    </location>
</feature>
<feature type="compositionally biased region" description="Basic residues" evidence="1">
    <location>
        <begin position="1"/>
        <end position="10"/>
    </location>
</feature>
<sequence length="242" mass="25995">MHSLRRRWPRARGDPSAPLSRRQLWRALRGRAPSSAEGSRAASDPPGAAEGRGAPAQRGAPAAGRGPAAGLLGPLAGQPALGSCAPRCDSKRVRKARVRRLAAVPSVPVRSEQDSSSASPRAWYIWDKRSHVPHRPLSGRDSSCCWVSYSFFPYPCRACAASGSGHRSKKLDLPLTLPLAHAPLPPPACAGVGVGVDAEHRRRRRRRRRIALLEISRACPSTGGIYTFRLKSACRGTCPPQS</sequence>
<evidence type="ECO:0000313" key="3">
    <source>
        <dbReference type="Proteomes" id="UP001189429"/>
    </source>
</evidence>
<accession>A0ABN9UVD2</accession>
<reference evidence="2" key="1">
    <citation type="submission" date="2023-10" db="EMBL/GenBank/DDBJ databases">
        <authorList>
            <person name="Chen Y."/>
            <person name="Shah S."/>
            <person name="Dougan E. K."/>
            <person name="Thang M."/>
            <person name="Chan C."/>
        </authorList>
    </citation>
    <scope>NUCLEOTIDE SEQUENCE [LARGE SCALE GENOMIC DNA]</scope>
</reference>
<dbReference type="Proteomes" id="UP001189429">
    <property type="component" value="Unassembled WGS sequence"/>
</dbReference>
<evidence type="ECO:0000256" key="1">
    <source>
        <dbReference type="SAM" id="MobiDB-lite"/>
    </source>
</evidence>
<comment type="caution">
    <text evidence="2">The sequence shown here is derived from an EMBL/GenBank/DDBJ whole genome shotgun (WGS) entry which is preliminary data.</text>
</comment>
<name>A0ABN9UVD2_9DINO</name>
<feature type="region of interest" description="Disordered" evidence="1">
    <location>
        <begin position="1"/>
        <end position="71"/>
    </location>
</feature>
<keyword evidence="3" id="KW-1185">Reference proteome</keyword>
<protein>
    <submittedName>
        <fullName evidence="2">Uncharacterized protein</fullName>
    </submittedName>
</protein>
<evidence type="ECO:0000313" key="2">
    <source>
        <dbReference type="EMBL" id="CAK0863207.1"/>
    </source>
</evidence>
<gene>
    <name evidence="2" type="ORF">PCOR1329_LOCUS51407</name>
</gene>
<organism evidence="2 3">
    <name type="scientific">Prorocentrum cordatum</name>
    <dbReference type="NCBI Taxonomy" id="2364126"/>
    <lineage>
        <taxon>Eukaryota</taxon>
        <taxon>Sar</taxon>
        <taxon>Alveolata</taxon>
        <taxon>Dinophyceae</taxon>
        <taxon>Prorocentrales</taxon>
        <taxon>Prorocentraceae</taxon>
        <taxon>Prorocentrum</taxon>
    </lineage>
</organism>
<dbReference type="EMBL" id="CAUYUJ010016235">
    <property type="protein sequence ID" value="CAK0863207.1"/>
    <property type="molecule type" value="Genomic_DNA"/>
</dbReference>
<proteinExistence type="predicted"/>